<dbReference type="Pfam" id="PF13359">
    <property type="entry name" value="DDE_Tnp_4"/>
    <property type="match status" value="1"/>
</dbReference>
<dbReference type="EMBL" id="JACGWL010000012">
    <property type="protein sequence ID" value="KAK4390294.1"/>
    <property type="molecule type" value="Genomic_DNA"/>
</dbReference>
<dbReference type="GO" id="GO:0046872">
    <property type="term" value="F:metal ion binding"/>
    <property type="evidence" value="ECO:0007669"/>
    <property type="project" value="UniProtKB-KW"/>
</dbReference>
<dbReference type="InterPro" id="IPR027806">
    <property type="entry name" value="HARBI1_dom"/>
</dbReference>
<organism evidence="10 11">
    <name type="scientific">Sesamum angolense</name>
    <dbReference type="NCBI Taxonomy" id="2727404"/>
    <lineage>
        <taxon>Eukaryota</taxon>
        <taxon>Viridiplantae</taxon>
        <taxon>Streptophyta</taxon>
        <taxon>Embryophyta</taxon>
        <taxon>Tracheophyta</taxon>
        <taxon>Spermatophyta</taxon>
        <taxon>Magnoliopsida</taxon>
        <taxon>eudicotyledons</taxon>
        <taxon>Gunneridae</taxon>
        <taxon>Pentapetalae</taxon>
        <taxon>asterids</taxon>
        <taxon>lamiids</taxon>
        <taxon>Lamiales</taxon>
        <taxon>Pedaliaceae</taxon>
        <taxon>Sesamum</taxon>
    </lineage>
</organism>
<feature type="domain" description="DDE Tnp4" evidence="9">
    <location>
        <begin position="63"/>
        <end position="183"/>
    </location>
</feature>
<evidence type="ECO:0000256" key="7">
    <source>
        <dbReference type="ARBA" id="ARBA00023242"/>
    </source>
</evidence>
<evidence type="ECO:0000256" key="5">
    <source>
        <dbReference type="ARBA" id="ARBA00022723"/>
    </source>
</evidence>
<sequence length="279" mass="32331">MVDSSYHLVNVDRLTSRIPNQVRHQCRFLARPTPICDDCTNSRWRFFKGCLRALDGIDVRVSEQDKGKYRTRKGHVIVNVLGIRNPNMQFIYVLSDWEGSAMDNRVLLDSLNRRNGLRVPTDNYYLCGNGYSNAEGFLTPYRRVRYHLCEWYHRAGGPQNSEEYFNLKHSSTRNAIQRAFGELCTNNWPSTESDMTPTDEEGTSRQRRRGASKEKTLTRCTWTVREEEVLINGLRSFVASGWKCNNGFCTSYLAQLENFMLRAIPNCDIRAEPHIKSKI</sequence>
<evidence type="ECO:0000256" key="6">
    <source>
        <dbReference type="ARBA" id="ARBA00022801"/>
    </source>
</evidence>
<evidence type="ECO:0000313" key="11">
    <source>
        <dbReference type="Proteomes" id="UP001289374"/>
    </source>
</evidence>
<evidence type="ECO:0000256" key="1">
    <source>
        <dbReference type="ARBA" id="ARBA00001968"/>
    </source>
</evidence>
<protein>
    <recommendedName>
        <fullName evidence="9">DDE Tnp4 domain-containing protein</fullName>
    </recommendedName>
</protein>
<dbReference type="GO" id="GO:0004518">
    <property type="term" value="F:nuclease activity"/>
    <property type="evidence" value="ECO:0007669"/>
    <property type="project" value="UniProtKB-KW"/>
</dbReference>
<evidence type="ECO:0000256" key="3">
    <source>
        <dbReference type="ARBA" id="ARBA00006958"/>
    </source>
</evidence>
<name>A0AAE1WBG0_9LAMI</name>
<evidence type="ECO:0000256" key="8">
    <source>
        <dbReference type="SAM" id="MobiDB-lite"/>
    </source>
</evidence>
<comment type="cofactor">
    <cofactor evidence="1">
        <name>a divalent metal cation</name>
        <dbReference type="ChEBI" id="CHEBI:60240"/>
    </cofactor>
</comment>
<comment type="caution">
    <text evidence="10">The sequence shown here is derived from an EMBL/GenBank/DDBJ whole genome shotgun (WGS) entry which is preliminary data.</text>
</comment>
<proteinExistence type="inferred from homology"/>
<keyword evidence="4" id="KW-0540">Nuclease</keyword>
<dbReference type="PANTHER" id="PTHR22930:SF293">
    <property type="entry name" value="PROTEIN ALP1-LIKE"/>
    <property type="match status" value="1"/>
</dbReference>
<gene>
    <name evidence="10" type="ORF">Sango_2092700</name>
</gene>
<reference evidence="10" key="1">
    <citation type="submission" date="2020-06" db="EMBL/GenBank/DDBJ databases">
        <authorList>
            <person name="Li T."/>
            <person name="Hu X."/>
            <person name="Zhang T."/>
            <person name="Song X."/>
            <person name="Zhang H."/>
            <person name="Dai N."/>
            <person name="Sheng W."/>
            <person name="Hou X."/>
            <person name="Wei L."/>
        </authorList>
    </citation>
    <scope>NUCLEOTIDE SEQUENCE</scope>
    <source>
        <strain evidence="10">K16</strain>
        <tissue evidence="10">Leaf</tissue>
    </source>
</reference>
<dbReference type="InterPro" id="IPR045249">
    <property type="entry name" value="HARBI1-like"/>
</dbReference>
<evidence type="ECO:0000256" key="2">
    <source>
        <dbReference type="ARBA" id="ARBA00004123"/>
    </source>
</evidence>
<keyword evidence="7" id="KW-0539">Nucleus</keyword>
<feature type="region of interest" description="Disordered" evidence="8">
    <location>
        <begin position="188"/>
        <end position="212"/>
    </location>
</feature>
<keyword evidence="11" id="KW-1185">Reference proteome</keyword>
<keyword evidence="6" id="KW-0378">Hydrolase</keyword>
<dbReference type="Proteomes" id="UP001289374">
    <property type="component" value="Unassembled WGS sequence"/>
</dbReference>
<reference evidence="10" key="2">
    <citation type="journal article" date="2024" name="Plant">
        <title>Genomic evolution and insights into agronomic trait innovations of Sesamum species.</title>
        <authorList>
            <person name="Miao H."/>
            <person name="Wang L."/>
            <person name="Qu L."/>
            <person name="Liu H."/>
            <person name="Sun Y."/>
            <person name="Le M."/>
            <person name="Wang Q."/>
            <person name="Wei S."/>
            <person name="Zheng Y."/>
            <person name="Lin W."/>
            <person name="Duan Y."/>
            <person name="Cao H."/>
            <person name="Xiong S."/>
            <person name="Wang X."/>
            <person name="Wei L."/>
            <person name="Li C."/>
            <person name="Ma Q."/>
            <person name="Ju M."/>
            <person name="Zhao R."/>
            <person name="Li G."/>
            <person name="Mu C."/>
            <person name="Tian Q."/>
            <person name="Mei H."/>
            <person name="Zhang T."/>
            <person name="Gao T."/>
            <person name="Zhang H."/>
        </authorList>
    </citation>
    <scope>NUCLEOTIDE SEQUENCE</scope>
    <source>
        <strain evidence="10">K16</strain>
    </source>
</reference>
<evidence type="ECO:0000313" key="10">
    <source>
        <dbReference type="EMBL" id="KAK4390294.1"/>
    </source>
</evidence>
<keyword evidence="5" id="KW-0479">Metal-binding</keyword>
<dbReference type="GO" id="GO:0016787">
    <property type="term" value="F:hydrolase activity"/>
    <property type="evidence" value="ECO:0007669"/>
    <property type="project" value="UniProtKB-KW"/>
</dbReference>
<accession>A0AAE1WBG0</accession>
<evidence type="ECO:0000259" key="9">
    <source>
        <dbReference type="Pfam" id="PF13359"/>
    </source>
</evidence>
<evidence type="ECO:0000256" key="4">
    <source>
        <dbReference type="ARBA" id="ARBA00022722"/>
    </source>
</evidence>
<dbReference type="GO" id="GO:0005634">
    <property type="term" value="C:nucleus"/>
    <property type="evidence" value="ECO:0007669"/>
    <property type="project" value="UniProtKB-SubCell"/>
</dbReference>
<dbReference type="AlphaFoldDB" id="A0AAE1WBG0"/>
<comment type="similarity">
    <text evidence="3">Belongs to the HARBI1 family.</text>
</comment>
<comment type="subcellular location">
    <subcellularLocation>
        <location evidence="2">Nucleus</location>
    </subcellularLocation>
</comment>
<dbReference type="PANTHER" id="PTHR22930">
    <property type="match status" value="1"/>
</dbReference>